<name>X7YRP5_MYCXE</name>
<feature type="region of interest" description="Disordered" evidence="1">
    <location>
        <begin position="1"/>
        <end position="21"/>
    </location>
</feature>
<accession>X7YRP5</accession>
<proteinExistence type="predicted"/>
<reference evidence="2" key="1">
    <citation type="submission" date="2014-01" db="EMBL/GenBank/DDBJ databases">
        <authorList>
            <person name="Brown-Elliot B."/>
            <person name="Wallace R."/>
            <person name="Lenaerts A."/>
            <person name="Ordway D."/>
            <person name="DeGroote M.A."/>
            <person name="Parker T."/>
            <person name="Sizemore C."/>
            <person name="Tallon L.J."/>
            <person name="Sadzewicz L.K."/>
            <person name="Sengamalay N."/>
            <person name="Fraser C.M."/>
            <person name="Hine E."/>
            <person name="Shefchek K.A."/>
            <person name="Das S.P."/>
            <person name="Tettelin H."/>
        </authorList>
    </citation>
    <scope>NUCLEOTIDE SEQUENCE [LARGE SCALE GENOMIC DNA]</scope>
    <source>
        <strain evidence="2">4042</strain>
    </source>
</reference>
<gene>
    <name evidence="2" type="ORF">I553_10137</name>
</gene>
<evidence type="ECO:0000256" key="1">
    <source>
        <dbReference type="SAM" id="MobiDB-lite"/>
    </source>
</evidence>
<dbReference type="PATRIC" id="fig|1299334.3.peg.9630"/>
<feature type="compositionally biased region" description="Pro residues" evidence="1">
    <location>
        <begin position="75"/>
        <end position="85"/>
    </location>
</feature>
<feature type="region of interest" description="Disordered" evidence="1">
    <location>
        <begin position="71"/>
        <end position="93"/>
    </location>
</feature>
<protein>
    <submittedName>
        <fullName evidence="2">Putative bifunctional protein pyrR</fullName>
    </submittedName>
</protein>
<dbReference type="EMBL" id="JAOB01000090">
    <property type="protein sequence ID" value="EUA09080.1"/>
    <property type="molecule type" value="Genomic_DNA"/>
</dbReference>
<dbReference type="AlphaFoldDB" id="X7YRP5"/>
<comment type="caution">
    <text evidence="2">The sequence shown here is derived from an EMBL/GenBank/DDBJ whole genome shotgun (WGS) entry which is preliminary data.</text>
</comment>
<organism evidence="2">
    <name type="scientific">Mycobacterium xenopi 4042</name>
    <dbReference type="NCBI Taxonomy" id="1299334"/>
    <lineage>
        <taxon>Bacteria</taxon>
        <taxon>Bacillati</taxon>
        <taxon>Actinomycetota</taxon>
        <taxon>Actinomycetes</taxon>
        <taxon>Mycobacteriales</taxon>
        <taxon>Mycobacteriaceae</taxon>
        <taxon>Mycobacterium</taxon>
    </lineage>
</organism>
<sequence length="93" mass="10635">MSAADVDAPFPHRSPDHRKDRARRAEARAWCCWASHPRRDPGRAVGPQHRRVLRVNVDHGALDITLYRDDLMQKPPRPLEAPPSRPAASTTRW</sequence>
<evidence type="ECO:0000313" key="2">
    <source>
        <dbReference type="EMBL" id="EUA09080.1"/>
    </source>
</evidence>